<dbReference type="AlphaFoldDB" id="A0A329SS57"/>
<proteinExistence type="predicted"/>
<feature type="domain" description="PiggyBac transposable element-derived protein" evidence="1">
    <location>
        <begin position="41"/>
        <end position="119"/>
    </location>
</feature>
<evidence type="ECO:0000313" key="3">
    <source>
        <dbReference type="Proteomes" id="UP000251314"/>
    </source>
</evidence>
<dbReference type="PANTHER" id="PTHR46599:SF3">
    <property type="entry name" value="PIGGYBAC TRANSPOSABLE ELEMENT-DERIVED PROTEIN 4"/>
    <property type="match status" value="1"/>
</dbReference>
<gene>
    <name evidence="2" type="ORF">PC110_g5350</name>
</gene>
<dbReference type="VEuPathDB" id="FungiDB:PC110_g5350"/>
<sequence>MEGWGKRDEQALRTQVCGKNGVNVFVGSNPQTLEQIVENEKRVHTEIRAHEILQCIVLLLARMLCPHTHRLSDRWSTNSVGSVPAGTFGRFMTLDRFELIMRNLHFSDNTTPAAHTDKAWKLSLRFPKYHEESGLILMDLAIANSFHHLP</sequence>
<protein>
    <recommendedName>
        <fullName evidence="1">PiggyBac transposable element-derived protein domain-containing protein</fullName>
    </recommendedName>
</protein>
<dbReference type="OrthoDB" id="124317at2759"/>
<comment type="caution">
    <text evidence="2">The sequence shown here is derived from an EMBL/GenBank/DDBJ whole genome shotgun (WGS) entry which is preliminary data.</text>
</comment>
<keyword evidence="3" id="KW-1185">Reference proteome</keyword>
<dbReference type="InterPro" id="IPR029526">
    <property type="entry name" value="PGBD"/>
</dbReference>
<dbReference type="Pfam" id="PF13843">
    <property type="entry name" value="DDE_Tnp_1_7"/>
    <property type="match status" value="1"/>
</dbReference>
<evidence type="ECO:0000259" key="1">
    <source>
        <dbReference type="Pfam" id="PF13843"/>
    </source>
</evidence>
<dbReference type="STRING" id="29920.A0A329SS57"/>
<evidence type="ECO:0000313" key="2">
    <source>
        <dbReference type="EMBL" id="RAW38422.1"/>
    </source>
</evidence>
<organism evidence="2 3">
    <name type="scientific">Phytophthora cactorum</name>
    <dbReference type="NCBI Taxonomy" id="29920"/>
    <lineage>
        <taxon>Eukaryota</taxon>
        <taxon>Sar</taxon>
        <taxon>Stramenopiles</taxon>
        <taxon>Oomycota</taxon>
        <taxon>Peronosporomycetes</taxon>
        <taxon>Peronosporales</taxon>
        <taxon>Peronosporaceae</taxon>
        <taxon>Phytophthora</taxon>
    </lineage>
</organism>
<accession>A0A329SS57</accession>
<name>A0A329SS57_9STRA</name>
<dbReference type="PANTHER" id="PTHR46599">
    <property type="entry name" value="PIGGYBAC TRANSPOSABLE ELEMENT-DERIVED PROTEIN 4"/>
    <property type="match status" value="1"/>
</dbReference>
<dbReference type="EMBL" id="MJFZ01000089">
    <property type="protein sequence ID" value="RAW38422.1"/>
    <property type="molecule type" value="Genomic_DNA"/>
</dbReference>
<reference evidence="2 3" key="1">
    <citation type="submission" date="2018-01" db="EMBL/GenBank/DDBJ databases">
        <title>Draft genome of the strawberry crown rot pathogen Phytophthora cactorum.</title>
        <authorList>
            <person name="Armitage A.D."/>
            <person name="Lysoe E."/>
            <person name="Nellist C.F."/>
            <person name="Harrison R.J."/>
            <person name="Brurberg M.B."/>
        </authorList>
    </citation>
    <scope>NUCLEOTIDE SEQUENCE [LARGE SCALE GENOMIC DNA]</scope>
    <source>
        <strain evidence="2 3">10300</strain>
    </source>
</reference>
<dbReference type="Proteomes" id="UP000251314">
    <property type="component" value="Unassembled WGS sequence"/>
</dbReference>